<keyword evidence="6" id="KW-0769">Symport</keyword>
<dbReference type="SUPFAM" id="SSF161070">
    <property type="entry name" value="SNF-like"/>
    <property type="match status" value="1"/>
</dbReference>
<feature type="compositionally biased region" description="Basic and acidic residues" evidence="7">
    <location>
        <begin position="704"/>
        <end position="714"/>
    </location>
</feature>
<dbReference type="NCBIfam" id="NF037979">
    <property type="entry name" value="Na_transp"/>
    <property type="match status" value="1"/>
</dbReference>
<feature type="transmembrane region" description="Helical" evidence="8">
    <location>
        <begin position="217"/>
        <end position="237"/>
    </location>
</feature>
<dbReference type="InterPro" id="IPR000175">
    <property type="entry name" value="Na/ntran_symport"/>
</dbReference>
<feature type="transmembrane region" description="Helical" evidence="8">
    <location>
        <begin position="426"/>
        <end position="445"/>
    </location>
</feature>
<sequence length="714" mass="81258">MDQTFEEFPESKKKNDTKKEEPVEEEPTASRKSNNPTSLSWGFKTKEVRITKIPNHFQARKTENILILVAFSIGLGSTWRFPYLCHQNGGGSFLLIYLILLLLLGIPLMYMEMVIGQWLRMDNIRAWKYLVPWLSGVGYSSMLACVLVVLYNSALVSWSLFYLGQSFDYPLPWEHCPSVENLSMVGNVCLWSEPHQYFWYRTILRASNQLEEAIEVLVPNVTLCLLVTWILLYVTMVTRIKISVLMMIFSILFPNILLLCFFIRTLFLKGVKASLRRLVTTEVSILASLDTWRQAGGHVLYSLGLGMGTIITFSSYQTRGENYIKCASFVAMVNLAMSLLSSSVTFLVLGFWATTSGSRCVESSVANLLNLIANGVLPQAAWPPQDIIHKSPPDYLHWISQLPSSLQNEIAHLTLPCSILVQKEKAIIFFLSLALMGLGTMLTLLEGIVLPLQKSISTFVKHPKLVPVRPGSYVVFLFDDHLVPMVLVIIVVIQNLSLAWVYGVKRFRAEMFGQLGRLVWAPFTFLWSYVTFPTLLALFTIYFLNLCHSESLYYVSWNNSMGQEVKRPYQKTALGWVVFLSILALLPIPMYPLQHWWYLDDQNICETLEKPLSSKKTVTVPNRVTQWPVHPMRKLTLRNQEKSKAIFQSKGPPEAFLHPQILITKKDSEEYSSFSFPGTTLSSRGVSMAFTIPEPSRHTGLPESGRDFHSPWEK</sequence>
<evidence type="ECO:0000256" key="6">
    <source>
        <dbReference type="RuleBase" id="RU003732"/>
    </source>
</evidence>
<feature type="transmembrane region" description="Helical" evidence="8">
    <location>
        <begin position="573"/>
        <end position="593"/>
    </location>
</feature>
<feature type="compositionally biased region" description="Basic and acidic residues" evidence="7">
    <location>
        <begin position="9"/>
        <end position="21"/>
    </location>
</feature>
<comment type="subcellular location">
    <subcellularLocation>
        <location evidence="1">Membrane</location>
        <topology evidence="1">Multi-pass membrane protein</topology>
    </subcellularLocation>
</comment>
<accession>A0ABQ0EYD3</accession>
<dbReference type="PANTHER" id="PTHR11616">
    <property type="entry name" value="SODIUM/CHLORIDE DEPENDENT TRANSPORTER"/>
    <property type="match status" value="1"/>
</dbReference>
<evidence type="ECO:0000313" key="10">
    <source>
        <dbReference type="Proteomes" id="UP001623349"/>
    </source>
</evidence>
<keyword evidence="3 6" id="KW-0812">Transmembrane</keyword>
<keyword evidence="5 8" id="KW-0472">Membrane</keyword>
<evidence type="ECO:0000256" key="3">
    <source>
        <dbReference type="ARBA" id="ARBA00022692"/>
    </source>
</evidence>
<proteinExistence type="inferred from homology"/>
<dbReference type="PRINTS" id="PR00176">
    <property type="entry name" value="NANEUSMPORT"/>
</dbReference>
<keyword evidence="10" id="KW-1185">Reference proteome</keyword>
<dbReference type="PROSITE" id="PS50267">
    <property type="entry name" value="NA_NEUROTRAN_SYMP_3"/>
    <property type="match status" value="1"/>
</dbReference>
<evidence type="ECO:0000256" key="8">
    <source>
        <dbReference type="SAM" id="Phobius"/>
    </source>
</evidence>
<feature type="transmembrane region" description="Helical" evidence="8">
    <location>
        <begin position="130"/>
        <end position="151"/>
    </location>
</feature>
<name>A0ABQ0EYD3_APOSI</name>
<gene>
    <name evidence="9" type="ORF">APTSU1_000729400</name>
</gene>
<keyword evidence="4 8" id="KW-1133">Transmembrane helix</keyword>
<dbReference type="PROSITE" id="PS00610">
    <property type="entry name" value="NA_NEUROTRAN_SYMP_1"/>
    <property type="match status" value="1"/>
</dbReference>
<protein>
    <recommendedName>
        <fullName evidence="6">Transporter</fullName>
    </recommendedName>
</protein>
<dbReference type="Pfam" id="PF00209">
    <property type="entry name" value="SNF"/>
    <property type="match status" value="1"/>
</dbReference>
<dbReference type="InterPro" id="IPR037272">
    <property type="entry name" value="SNS_sf"/>
</dbReference>
<feature type="region of interest" description="Disordered" evidence="7">
    <location>
        <begin position="1"/>
        <end position="40"/>
    </location>
</feature>
<feature type="transmembrane region" description="Helical" evidence="8">
    <location>
        <begin position="328"/>
        <end position="353"/>
    </location>
</feature>
<dbReference type="PANTHER" id="PTHR11616:SF233">
    <property type="entry name" value="TRANSPORTER"/>
    <property type="match status" value="1"/>
</dbReference>
<evidence type="ECO:0000256" key="1">
    <source>
        <dbReference type="ARBA" id="ARBA00004141"/>
    </source>
</evidence>
<feature type="region of interest" description="Disordered" evidence="7">
    <location>
        <begin position="692"/>
        <end position="714"/>
    </location>
</feature>
<feature type="transmembrane region" description="Helical" evidence="8">
    <location>
        <begin position="523"/>
        <end position="544"/>
    </location>
</feature>
<keyword evidence="2 6" id="KW-0813">Transport</keyword>
<evidence type="ECO:0000313" key="9">
    <source>
        <dbReference type="EMBL" id="GAB1292063.1"/>
    </source>
</evidence>
<feature type="transmembrane region" description="Helical" evidence="8">
    <location>
        <begin position="244"/>
        <end position="267"/>
    </location>
</feature>
<evidence type="ECO:0000256" key="5">
    <source>
        <dbReference type="ARBA" id="ARBA00023136"/>
    </source>
</evidence>
<reference evidence="9 10" key="1">
    <citation type="submission" date="2024-08" db="EMBL/GenBank/DDBJ databases">
        <title>The draft genome of Apodemus speciosus.</title>
        <authorList>
            <person name="Nabeshima K."/>
            <person name="Suzuki S."/>
            <person name="Onuma M."/>
        </authorList>
    </citation>
    <scope>NUCLEOTIDE SEQUENCE [LARGE SCALE GENOMIC DNA]</scope>
    <source>
        <strain evidence="9">IB14-021</strain>
    </source>
</reference>
<evidence type="ECO:0000256" key="2">
    <source>
        <dbReference type="ARBA" id="ARBA00022448"/>
    </source>
</evidence>
<comment type="similarity">
    <text evidence="6">Belongs to the sodium:neurotransmitter symporter (SNF) (TC 2.A.22) family.</text>
</comment>
<comment type="caution">
    <text evidence="9">The sequence shown here is derived from an EMBL/GenBank/DDBJ whole genome shotgun (WGS) entry which is preliminary data.</text>
</comment>
<dbReference type="EMBL" id="BAAFST010000007">
    <property type="protein sequence ID" value="GAB1292063.1"/>
    <property type="molecule type" value="Genomic_DNA"/>
</dbReference>
<feature type="transmembrane region" description="Helical" evidence="8">
    <location>
        <begin position="65"/>
        <end position="83"/>
    </location>
</feature>
<feature type="compositionally biased region" description="Polar residues" evidence="7">
    <location>
        <begin position="30"/>
        <end position="40"/>
    </location>
</feature>
<evidence type="ECO:0000256" key="7">
    <source>
        <dbReference type="SAM" id="MobiDB-lite"/>
    </source>
</evidence>
<organism evidence="9 10">
    <name type="scientific">Apodemus speciosus</name>
    <name type="common">Large Japanese field mouse</name>
    <dbReference type="NCBI Taxonomy" id="105296"/>
    <lineage>
        <taxon>Eukaryota</taxon>
        <taxon>Metazoa</taxon>
        <taxon>Chordata</taxon>
        <taxon>Craniata</taxon>
        <taxon>Vertebrata</taxon>
        <taxon>Euteleostomi</taxon>
        <taxon>Mammalia</taxon>
        <taxon>Eutheria</taxon>
        <taxon>Euarchontoglires</taxon>
        <taxon>Glires</taxon>
        <taxon>Rodentia</taxon>
        <taxon>Myomorpha</taxon>
        <taxon>Muroidea</taxon>
        <taxon>Muridae</taxon>
        <taxon>Murinae</taxon>
        <taxon>Apodemus</taxon>
    </lineage>
</organism>
<feature type="transmembrane region" description="Helical" evidence="8">
    <location>
        <begin position="482"/>
        <end position="502"/>
    </location>
</feature>
<feature type="transmembrane region" description="Helical" evidence="8">
    <location>
        <begin position="89"/>
        <end position="110"/>
    </location>
</feature>
<evidence type="ECO:0000256" key="4">
    <source>
        <dbReference type="ARBA" id="ARBA00022989"/>
    </source>
</evidence>
<dbReference type="Proteomes" id="UP001623349">
    <property type="component" value="Unassembled WGS sequence"/>
</dbReference>